<feature type="compositionally biased region" description="Polar residues" evidence="16">
    <location>
        <begin position="1585"/>
        <end position="1607"/>
    </location>
</feature>
<feature type="transmembrane region" description="Helical" evidence="17">
    <location>
        <begin position="151"/>
        <end position="170"/>
    </location>
</feature>
<evidence type="ECO:0000256" key="10">
    <source>
        <dbReference type="ARBA" id="ARBA00023065"/>
    </source>
</evidence>
<evidence type="ECO:0000256" key="17">
    <source>
        <dbReference type="SAM" id="Phobius"/>
    </source>
</evidence>
<dbReference type="Proteomes" id="UP001274896">
    <property type="component" value="Unassembled WGS sequence"/>
</dbReference>
<keyword evidence="3" id="KW-0813">Transport</keyword>
<feature type="compositionally biased region" description="Low complexity" evidence="16">
    <location>
        <begin position="1566"/>
        <end position="1580"/>
    </location>
</feature>
<dbReference type="Gene3D" id="1.20.1740.10">
    <property type="entry name" value="Amino acid/polyamine transporter I"/>
    <property type="match status" value="1"/>
</dbReference>
<dbReference type="GO" id="GO:0006884">
    <property type="term" value="P:cell volume homeostasis"/>
    <property type="evidence" value="ECO:0007669"/>
    <property type="project" value="TreeGrafter"/>
</dbReference>
<feature type="compositionally biased region" description="Basic and acidic residues" evidence="16">
    <location>
        <begin position="1468"/>
        <end position="1483"/>
    </location>
</feature>
<feature type="compositionally biased region" description="Polar residues" evidence="16">
    <location>
        <begin position="1639"/>
        <end position="1655"/>
    </location>
</feature>
<evidence type="ECO:0000256" key="7">
    <source>
        <dbReference type="ARBA" id="ARBA00022847"/>
    </source>
</evidence>
<dbReference type="CDD" id="cd00054">
    <property type="entry name" value="EGF_CA"/>
    <property type="match status" value="2"/>
</dbReference>
<feature type="transmembrane region" description="Helical" evidence="17">
    <location>
        <begin position="358"/>
        <end position="377"/>
    </location>
</feature>
<comment type="caution">
    <text evidence="19">The sequence shown here is derived from an EMBL/GenBank/DDBJ whole genome shotgun (WGS) entry which is preliminary data.</text>
</comment>
<feature type="compositionally biased region" description="Polar residues" evidence="16">
    <location>
        <begin position="1764"/>
        <end position="1778"/>
    </location>
</feature>
<feature type="compositionally biased region" description="Polar residues" evidence="16">
    <location>
        <begin position="1411"/>
        <end position="1426"/>
    </location>
</feature>
<keyword evidence="20" id="KW-1185">Reference proteome</keyword>
<evidence type="ECO:0000256" key="6">
    <source>
        <dbReference type="ARBA" id="ARBA00022692"/>
    </source>
</evidence>
<evidence type="ECO:0000313" key="20">
    <source>
        <dbReference type="Proteomes" id="UP001274896"/>
    </source>
</evidence>
<feature type="compositionally biased region" description="Low complexity" evidence="16">
    <location>
        <begin position="1732"/>
        <end position="1763"/>
    </location>
</feature>
<keyword evidence="9 17" id="KW-1133">Transmembrane helix</keyword>
<proteinExistence type="inferred from homology"/>
<dbReference type="InterPro" id="IPR000152">
    <property type="entry name" value="EGF-type_Asp/Asn_hydroxyl_site"/>
</dbReference>
<dbReference type="GO" id="GO:1990573">
    <property type="term" value="P:potassium ion import across plasma membrane"/>
    <property type="evidence" value="ECO:0007669"/>
    <property type="project" value="TreeGrafter"/>
</dbReference>
<feature type="transmembrane region" description="Helical" evidence="17">
    <location>
        <begin position="230"/>
        <end position="251"/>
    </location>
</feature>
<evidence type="ECO:0000256" key="9">
    <source>
        <dbReference type="ARBA" id="ARBA00022989"/>
    </source>
</evidence>
<evidence type="ECO:0000256" key="2">
    <source>
        <dbReference type="ARBA" id="ARBA00010593"/>
    </source>
</evidence>
<feature type="compositionally biased region" description="Polar residues" evidence="16">
    <location>
        <begin position="1662"/>
        <end position="1675"/>
    </location>
</feature>
<dbReference type="Gene3D" id="2.10.25.10">
    <property type="entry name" value="Laminin"/>
    <property type="match status" value="2"/>
</dbReference>
<keyword evidence="5" id="KW-0633">Potassium transport</keyword>
<name>A0AAE0R4Z5_9TELE</name>
<evidence type="ECO:0000256" key="12">
    <source>
        <dbReference type="ARBA" id="ARBA00023157"/>
    </source>
</evidence>
<evidence type="ECO:0000256" key="13">
    <source>
        <dbReference type="ARBA" id="ARBA00023214"/>
    </source>
</evidence>
<feature type="compositionally biased region" description="Low complexity" evidence="16">
    <location>
        <begin position="1779"/>
        <end position="1790"/>
    </location>
</feature>
<dbReference type="SUPFAM" id="SSF57196">
    <property type="entry name" value="EGF/Laminin"/>
    <property type="match status" value="2"/>
</dbReference>
<keyword evidence="13" id="KW-0868">Chloride</keyword>
<evidence type="ECO:0000256" key="15">
    <source>
        <dbReference type="PROSITE-ProRule" id="PRU00076"/>
    </source>
</evidence>
<feature type="transmembrane region" description="Helical" evidence="17">
    <location>
        <begin position="263"/>
        <end position="286"/>
    </location>
</feature>
<comment type="subcellular location">
    <subcellularLocation>
        <location evidence="1">Membrane</location>
        <topology evidence="1">Multi-pass membrane protein</topology>
    </subcellularLocation>
</comment>
<sequence length="2216" mass="243626">MSSNVQELFHENAQGSQMNAQPWWKVKLFVWEPVLFGTWDGVFTTCMINIFGVVLFLRTGWLVGNTGVLLGMLLVSLVVLVALVTVMSGMGVCERCTVGSGGVYSMISMVLGGRVGGTVGLLYVFGQCVAGAMYITGFAESIAEVLTVQSVWAVRGISVAVLLALLGINLAGVKWIVRLQLILLAILAVSTLDFIIGTFSHLDPEHGFVGYSEELLWANTLPDYTAGETFFTVFGVFFPAATGVMAGFNMSSDLHKPEHSIPLGTLAAVFTSWFLYLVFVFLLGAICTRDALRSDFLIAEKVSLVGFLFLLGLYVSSLASCMGGLYGAPRVLQCIAQERVIPALSFLGHGKGPNKTPVAAICLTSLISMAFIFIGQVNILAPIVTINFMLTYSIIDYSYFSVAMSYKLQVKERRPLIKKPCTRKSLVTTNHPCYGSNGTLSKRSNGTLLEFTKDMDQIFTLPGADSTEEEKASNHVAKVWGRKAKVSAKETLSSSFGLDLNSNSSSEKEKDERVFEQNIDPDDETSSQTGLIESEPGGKRKLSLPTPSPIELNHISGETSDTNDTKPKLEGSDIRPVSNSCYAKFCNHWASLIGALCSILIMFVIQWVYALVNISVALLLYLYIGNTSPGLPTGIAAHFSFYRWIKRFLSSLGSPLVTETYLPADTEDSDQSTDLPTSSRAVISERTAGFGYTSTSEVSDLHPSVSESESHTATDQSSLTEFMEHWTTETRSDISTELMDSSPALSPNTVSEWEDPSTIANITNAYTVAEEWLPAREFRTVRELTVTKLTESEQVDQDITESGSSVFKQKNTDQDTTVSDSSVFKQKNTDQDTTESDSSVFKQKNTDQDTTESDSSTFKQKNTDQDTTESDSSTFKQKHTDKDTTESGSSTFKQKHTDKDTTESDSSTFKQKNTDQDTTESDSSTFKQKNTDQDTTESDSSTFKQKHTDKDTTESGSSTFKQKHTDKDTTESDSSTFKQKHTYKDTTESGSSTFKQKHTDKDTTESDSSTFKQKHTDKDTTESDSSTFKQKNTDQDTTESDSSTFKQKHTDKDTTESGSSTFKQKHTDKDTTESGSSTFKQKHTDKDTTESGSSTFKQKHTDKDTTESDSSTFKQKNTDQDTTESDSSTFKQKNTDQDTTESDSSTFKQKHTDKDTTESGSSTFKQKHTDKDTTESGSSTFKQKHTDKDTTESDSSTFKQKNTDQDTTESDSSTFKQKHTDKDTTESSTFKQKNTDQDTTESDSSTFKQKNTDQDTTEFDSSTFKQKNTDQDTTESDSSTFKQKNTDQDTTESDSSTFKQKHTDQDTTESDSSTFKQKNTDQDTTESDSSTFKQKNTDKDTTESDSSTFKQKHTDKDTTESDSSTFKQKHTDKDTTESDSSTFKQKHTDKDTTESDSSTFKQKHTDKDTTEFGSNTDSTYISTTLSRAGERTLLSITSNSTSPYVEDTSVSSSEITPSAVTGQVEETGVTKHMEYTEDNESGRSEATPEDAPTNTTQKEVFETRVSHGSQTTQSHTGQPTVRGSDFDLMPKTSDPSSTPPLTVINSSDSEMDTTANSSTNQSFYTDSSSPSSFIPPSVVPDDSHTNVSEQDGESTETFTGPVSTSTGKKPHEPSTFMEETTIPGLTTVPSTPWEMTTSVHESQSTQQTFFSETNSPPEPSEALSTATGPLTQNPPLTEENTHKASTIPDTSTKLNSKGTTAPLTTRQFQASTTEEVYSTPHSTLSVTETTKKTMTTTEQHNPTTGTATSSLSGSSSKSGAGATDVSTLHIETSTATPGSTSAHSQHTTASYKSTPTISTMVITTAKRTETEATTTQMPMELSLTPGHMCRPQICANGGKCVLTLGGYRCECLPAWKGENCTEDVDECVSSPCPQDSLCVNTRGSFSCECALGYDLQDGRSCTQTRTFLGIFSMNNSLHDSHREILQLKVVLIEHQYRDTEDLSARLFVRSGTDVGHLDGLQIMAVNMFTMSANVTSIDIFSRIQMSITNCNKPQSHCYLKHQHQLNYQMKSLCLAQRNRCDTQYAVCSDSDGTPYCQCHEGYFKKNPEDSTCRDCGDGFKLVNGTCMECPFGFGGFNCNNFYGLIAKVVSPAAGGLLLIVVIALIVTCCRKDKNDINKIIFKSGDLQMSPYGDFPKSSRVSMEWGRETIEMQENGSTKNLLQMTDIYYSPALRNADLDRNGLYPFSGLPGSRHSCIYPAQWNPSFISDDSRRRDYF</sequence>
<feature type="region of interest" description="Disordered" evidence="16">
    <location>
        <begin position="497"/>
        <end position="571"/>
    </location>
</feature>
<evidence type="ECO:0000256" key="1">
    <source>
        <dbReference type="ARBA" id="ARBA00004141"/>
    </source>
</evidence>
<feature type="transmembrane region" description="Helical" evidence="17">
    <location>
        <begin position="592"/>
        <end position="624"/>
    </location>
</feature>
<feature type="transmembrane region" description="Helical" evidence="17">
    <location>
        <begin position="69"/>
        <end position="93"/>
    </location>
</feature>
<accession>A0AAE0R4Z5</accession>
<dbReference type="InterPro" id="IPR004841">
    <property type="entry name" value="AA-permease/SLC12A_dom"/>
</dbReference>
<dbReference type="PANTHER" id="PTHR11827:SF6">
    <property type="entry name" value="SOLUTE CARRIER FAMILY 12 MEMBER 8"/>
    <property type="match status" value="1"/>
</dbReference>
<dbReference type="SMART" id="SM00181">
    <property type="entry name" value="EGF"/>
    <property type="match status" value="3"/>
</dbReference>
<feature type="compositionally biased region" description="Polar residues" evidence="16">
    <location>
        <begin position="1533"/>
        <end position="1565"/>
    </location>
</feature>
<dbReference type="InterPro" id="IPR049883">
    <property type="entry name" value="NOTCH1_EGF-like"/>
</dbReference>
<evidence type="ECO:0000256" key="11">
    <source>
        <dbReference type="ARBA" id="ARBA00023136"/>
    </source>
</evidence>
<evidence type="ECO:0000256" key="4">
    <source>
        <dbReference type="ARBA" id="ARBA00022536"/>
    </source>
</evidence>
<feature type="domain" description="EGF-like" evidence="18">
    <location>
        <begin position="1863"/>
        <end position="1902"/>
    </location>
</feature>
<dbReference type="InterPro" id="IPR018097">
    <property type="entry name" value="EGF_Ca-bd_CS"/>
</dbReference>
<comment type="caution">
    <text evidence="15">Lacks conserved residue(s) required for the propagation of feature annotation.</text>
</comment>
<feature type="region of interest" description="Disordered" evidence="16">
    <location>
        <begin position="793"/>
        <end position="1616"/>
    </location>
</feature>
<evidence type="ECO:0000256" key="14">
    <source>
        <dbReference type="ARBA" id="ARBA00073711"/>
    </source>
</evidence>
<dbReference type="PROSITE" id="PS00010">
    <property type="entry name" value="ASX_HYDROXYL"/>
    <property type="match status" value="1"/>
</dbReference>
<dbReference type="GO" id="GO:0015379">
    <property type="term" value="F:potassium:chloride symporter activity"/>
    <property type="evidence" value="ECO:0007669"/>
    <property type="project" value="TreeGrafter"/>
</dbReference>
<keyword evidence="4 15" id="KW-0245">EGF-like domain</keyword>
<dbReference type="InterPro" id="IPR000742">
    <property type="entry name" value="EGF"/>
</dbReference>
<feature type="transmembrane region" description="Helical" evidence="17">
    <location>
        <begin position="34"/>
        <end position="57"/>
    </location>
</feature>
<feature type="compositionally biased region" description="Polar residues" evidence="16">
    <location>
        <begin position="1434"/>
        <end position="1461"/>
    </location>
</feature>
<keyword evidence="12 15" id="KW-1015">Disulfide bond</keyword>
<feature type="transmembrane region" description="Helical" evidence="17">
    <location>
        <begin position="2088"/>
        <end position="2109"/>
    </location>
</feature>
<dbReference type="Pfam" id="PF07645">
    <property type="entry name" value="EGF_CA"/>
    <property type="match status" value="1"/>
</dbReference>
<feature type="compositionally biased region" description="Polar residues" evidence="16">
    <location>
        <begin position="800"/>
        <end position="826"/>
    </location>
</feature>
<dbReference type="InterPro" id="IPR001881">
    <property type="entry name" value="EGF-like_Ca-bd_dom"/>
</dbReference>
<dbReference type="GO" id="GO:0055075">
    <property type="term" value="P:potassium ion homeostasis"/>
    <property type="evidence" value="ECO:0007669"/>
    <property type="project" value="TreeGrafter"/>
</dbReference>
<feature type="transmembrane region" description="Helical" evidence="17">
    <location>
        <begin position="182"/>
        <end position="202"/>
    </location>
</feature>
<feature type="transmembrane region" description="Helical" evidence="17">
    <location>
        <begin position="306"/>
        <end position="328"/>
    </location>
</feature>
<feature type="compositionally biased region" description="Polar residues" evidence="16">
    <location>
        <begin position="705"/>
        <end position="717"/>
    </location>
</feature>
<feature type="disulfide bond" evidence="15">
    <location>
        <begin position="1851"/>
        <end position="1860"/>
    </location>
</feature>
<feature type="compositionally biased region" description="Basic and acidic residues" evidence="16">
    <location>
        <begin position="506"/>
        <end position="515"/>
    </location>
</feature>
<evidence type="ECO:0000313" key="19">
    <source>
        <dbReference type="EMBL" id="KAK3543258.1"/>
    </source>
</evidence>
<feature type="region of interest" description="Disordered" evidence="16">
    <location>
        <begin position="1639"/>
        <end position="1793"/>
    </location>
</feature>
<dbReference type="EMBL" id="JAUCMX010000006">
    <property type="protein sequence ID" value="KAK3543258.1"/>
    <property type="molecule type" value="Genomic_DNA"/>
</dbReference>
<evidence type="ECO:0000259" key="18">
    <source>
        <dbReference type="PROSITE" id="PS50026"/>
    </source>
</evidence>
<keyword evidence="11 17" id="KW-0472">Membrane</keyword>
<evidence type="ECO:0000256" key="16">
    <source>
        <dbReference type="SAM" id="MobiDB-lite"/>
    </source>
</evidence>
<dbReference type="FunFam" id="2.10.25.10:FF:000610">
    <property type="entry name" value="protein HEG homolog 1 isoform X1"/>
    <property type="match status" value="1"/>
</dbReference>
<feature type="transmembrane region" description="Helical" evidence="17">
    <location>
        <begin position="383"/>
        <end position="406"/>
    </location>
</feature>
<dbReference type="SMART" id="SM00179">
    <property type="entry name" value="EGF_CA"/>
    <property type="match status" value="2"/>
</dbReference>
<dbReference type="Pfam" id="PF00324">
    <property type="entry name" value="AA_permease"/>
    <property type="match status" value="1"/>
</dbReference>
<evidence type="ECO:0000256" key="8">
    <source>
        <dbReference type="ARBA" id="ARBA00022958"/>
    </source>
</evidence>
<keyword evidence="10" id="KW-0406">Ion transport</keyword>
<feature type="compositionally biased region" description="Polar residues" evidence="16">
    <location>
        <begin position="1683"/>
        <end position="1726"/>
    </location>
</feature>
<dbReference type="PROSITE" id="PS01187">
    <property type="entry name" value="EGF_CA"/>
    <property type="match status" value="1"/>
</dbReference>
<feature type="region of interest" description="Disordered" evidence="16">
    <location>
        <begin position="693"/>
        <end position="717"/>
    </location>
</feature>
<comment type="similarity">
    <text evidence="2">Belongs to the SLC12A transporter family.</text>
</comment>
<dbReference type="GO" id="GO:0016020">
    <property type="term" value="C:membrane"/>
    <property type="evidence" value="ECO:0007669"/>
    <property type="project" value="UniProtKB-SubCell"/>
</dbReference>
<gene>
    <name evidence="19" type="ORF">QTP70_014082</name>
</gene>
<keyword evidence="8" id="KW-0630">Potassium</keyword>
<dbReference type="GO" id="GO:0005509">
    <property type="term" value="F:calcium ion binding"/>
    <property type="evidence" value="ECO:0007669"/>
    <property type="project" value="InterPro"/>
</dbReference>
<protein>
    <recommendedName>
        <fullName evidence="14">Solute carrier family 12 member 8</fullName>
    </recommendedName>
</protein>
<dbReference type="GO" id="GO:0055064">
    <property type="term" value="P:chloride ion homeostasis"/>
    <property type="evidence" value="ECO:0007669"/>
    <property type="project" value="TreeGrafter"/>
</dbReference>
<dbReference type="InterPro" id="IPR004842">
    <property type="entry name" value="SLC12A_fam"/>
</dbReference>
<reference evidence="19" key="1">
    <citation type="submission" date="2023-06" db="EMBL/GenBank/DDBJ databases">
        <title>Male Hemibagrus guttatus genome.</title>
        <authorList>
            <person name="Bian C."/>
        </authorList>
    </citation>
    <scope>NUCLEOTIDE SEQUENCE</scope>
    <source>
        <strain evidence="19">Male_cb2023</strain>
        <tissue evidence="19">Muscle</tissue>
    </source>
</reference>
<feature type="compositionally biased region" description="Polar residues" evidence="16">
    <location>
        <begin position="1506"/>
        <end position="1521"/>
    </location>
</feature>
<dbReference type="PROSITE" id="PS01186">
    <property type="entry name" value="EGF_2"/>
    <property type="match status" value="1"/>
</dbReference>
<evidence type="ECO:0000256" key="5">
    <source>
        <dbReference type="ARBA" id="ARBA00022538"/>
    </source>
</evidence>
<feature type="transmembrane region" description="Helical" evidence="17">
    <location>
        <begin position="114"/>
        <end position="139"/>
    </location>
</feature>
<feature type="domain" description="EGF-like" evidence="18">
    <location>
        <begin position="1825"/>
        <end position="1861"/>
    </location>
</feature>
<organism evidence="19 20">
    <name type="scientific">Hemibagrus guttatus</name>
    <dbReference type="NCBI Taxonomy" id="175788"/>
    <lineage>
        <taxon>Eukaryota</taxon>
        <taxon>Metazoa</taxon>
        <taxon>Chordata</taxon>
        <taxon>Craniata</taxon>
        <taxon>Vertebrata</taxon>
        <taxon>Euteleostomi</taxon>
        <taxon>Actinopterygii</taxon>
        <taxon>Neopterygii</taxon>
        <taxon>Teleostei</taxon>
        <taxon>Ostariophysi</taxon>
        <taxon>Siluriformes</taxon>
        <taxon>Bagridae</taxon>
        <taxon>Hemibagrus</taxon>
    </lineage>
</organism>
<dbReference type="PROSITE" id="PS50026">
    <property type="entry name" value="EGF_3"/>
    <property type="match status" value="2"/>
</dbReference>
<dbReference type="FunFam" id="1.20.1740.10:FF:000030">
    <property type="entry name" value="solute carrier family 12 member 8"/>
    <property type="match status" value="1"/>
</dbReference>
<dbReference type="PANTHER" id="PTHR11827">
    <property type="entry name" value="SOLUTE CARRIER FAMILY 12, CATION COTRANSPORTERS"/>
    <property type="match status" value="1"/>
</dbReference>
<keyword evidence="6 17" id="KW-0812">Transmembrane</keyword>
<evidence type="ECO:0000256" key="3">
    <source>
        <dbReference type="ARBA" id="ARBA00022448"/>
    </source>
</evidence>
<dbReference type="PROSITE" id="PS00022">
    <property type="entry name" value="EGF_1"/>
    <property type="match status" value="1"/>
</dbReference>
<keyword evidence="7" id="KW-0769">Symport</keyword>